<sequence>MELTPKAAEITPKVMEITPKPMEIEIERPESLSLPGRKP</sequence>
<reference evidence="2 3" key="1">
    <citation type="submission" date="2008-10" db="EMBL/GenBank/DDBJ databases">
        <title>Draft genome sequence of Bacteroides dorei (DSM 17855).</title>
        <authorList>
            <person name="Sudarsanam P."/>
            <person name="Ley R."/>
            <person name="Guruge J."/>
            <person name="Turnbaugh P.J."/>
            <person name="Mahowald M."/>
            <person name="Liep D."/>
            <person name="Gordon J."/>
        </authorList>
    </citation>
    <scope>NUCLEOTIDE SEQUENCE [LARGE SCALE GENOMIC DNA]</scope>
    <source>
        <strain evidence="2 3">DSM 17855</strain>
    </source>
</reference>
<protein>
    <submittedName>
        <fullName evidence="2">Uncharacterized protein</fullName>
    </submittedName>
</protein>
<reference evidence="2 3" key="2">
    <citation type="submission" date="2008-10" db="EMBL/GenBank/DDBJ databases">
        <authorList>
            <person name="Fulton L."/>
            <person name="Clifton S."/>
            <person name="Fulton B."/>
            <person name="Xu J."/>
            <person name="Minx P."/>
            <person name="Pepin K.H."/>
            <person name="Johnson M."/>
            <person name="Thiruvilangam P."/>
            <person name="Bhonagiri V."/>
            <person name="Nash W.E."/>
            <person name="Mardis E.R."/>
            <person name="Wilson R.K."/>
        </authorList>
    </citation>
    <scope>NUCLEOTIDE SEQUENCE [LARGE SCALE GENOMIC DNA]</scope>
    <source>
        <strain evidence="2 3">DSM 17855</strain>
    </source>
</reference>
<dbReference type="AlphaFoldDB" id="B6VZF9"/>
<proteinExistence type="predicted"/>
<dbReference type="HOGENOM" id="CLU_219634_0_0_10"/>
<gene>
    <name evidence="2" type="ORF">BACDOR_02666</name>
</gene>
<feature type="region of interest" description="Disordered" evidence="1">
    <location>
        <begin position="20"/>
        <end position="39"/>
    </location>
</feature>
<evidence type="ECO:0000313" key="3">
    <source>
        <dbReference type="Proteomes" id="UP000004849"/>
    </source>
</evidence>
<organism evidence="2 3">
    <name type="scientific">Phocaeicola dorei DSM 17855</name>
    <dbReference type="NCBI Taxonomy" id="483217"/>
    <lineage>
        <taxon>Bacteria</taxon>
        <taxon>Pseudomonadati</taxon>
        <taxon>Bacteroidota</taxon>
        <taxon>Bacteroidia</taxon>
        <taxon>Bacteroidales</taxon>
        <taxon>Bacteroidaceae</taxon>
        <taxon>Phocaeicola</taxon>
    </lineage>
</organism>
<name>B6VZF9_9BACT</name>
<dbReference type="Proteomes" id="UP000004849">
    <property type="component" value="Unassembled WGS sequence"/>
</dbReference>
<evidence type="ECO:0000313" key="2">
    <source>
        <dbReference type="EMBL" id="EEB24836.1"/>
    </source>
</evidence>
<accession>B6VZF9</accession>
<evidence type="ECO:0000256" key="1">
    <source>
        <dbReference type="SAM" id="MobiDB-lite"/>
    </source>
</evidence>
<dbReference type="EMBL" id="ABWZ01000053">
    <property type="protein sequence ID" value="EEB24836.1"/>
    <property type="molecule type" value="Genomic_DNA"/>
</dbReference>